<proteinExistence type="predicted"/>
<evidence type="ECO:0000313" key="1">
    <source>
        <dbReference type="EMBL" id="KOH45427.1"/>
    </source>
</evidence>
<reference evidence="2" key="1">
    <citation type="submission" date="2015-07" db="EMBL/GenBank/DDBJ databases">
        <title>Genome sequencing of Sunxiuqinia dokdonensis strain SK.</title>
        <authorList>
            <person name="Ahn S."/>
            <person name="Kim B.-C."/>
        </authorList>
    </citation>
    <scope>NUCLEOTIDE SEQUENCE [LARGE SCALE GENOMIC DNA]</scope>
    <source>
        <strain evidence="2">SK</strain>
    </source>
</reference>
<protein>
    <submittedName>
        <fullName evidence="1">Uncharacterized protein</fullName>
    </submittedName>
</protein>
<dbReference type="EMBL" id="LGIA01000136">
    <property type="protein sequence ID" value="KOH45427.1"/>
    <property type="molecule type" value="Genomic_DNA"/>
</dbReference>
<evidence type="ECO:0000313" key="2">
    <source>
        <dbReference type="Proteomes" id="UP000036958"/>
    </source>
</evidence>
<accession>A0A0L8VB54</accession>
<dbReference type="AlphaFoldDB" id="A0A0L8VB54"/>
<organism evidence="1 2">
    <name type="scientific">Sunxiuqinia dokdonensis</name>
    <dbReference type="NCBI Taxonomy" id="1409788"/>
    <lineage>
        <taxon>Bacteria</taxon>
        <taxon>Pseudomonadati</taxon>
        <taxon>Bacteroidota</taxon>
        <taxon>Bacteroidia</taxon>
        <taxon>Marinilabiliales</taxon>
        <taxon>Prolixibacteraceae</taxon>
        <taxon>Sunxiuqinia</taxon>
    </lineage>
</organism>
<name>A0A0L8VB54_9BACT</name>
<dbReference type="Proteomes" id="UP000036958">
    <property type="component" value="Unassembled WGS sequence"/>
</dbReference>
<dbReference type="STRING" id="1409788.NC99_17550"/>
<sequence>MIFHDFTEGTVYLKDRSQVRAKLNYDAYDEQMIFVNNNQVMALANPELIDRVAIGERTFYWLEKDIFLEKIDSASIVIYKRHRRQMRSEGKETSFGGVTQTQAVSTIERLNRSSDNASASLEQKESFRFENDDLFYLYADGKFESLATPKQIAKFFRTNKKSLASYMQSHAIDLQNSNDVIQLIQFCRKTAD</sequence>
<gene>
    <name evidence="1" type="ORF">NC99_17550</name>
</gene>
<comment type="caution">
    <text evidence="1">The sequence shown here is derived from an EMBL/GenBank/DDBJ whole genome shotgun (WGS) entry which is preliminary data.</text>
</comment>
<keyword evidence="2" id="KW-1185">Reference proteome</keyword>